<evidence type="ECO:0000313" key="4">
    <source>
        <dbReference type="Proteomes" id="UP001596368"/>
    </source>
</evidence>
<dbReference type="Pfam" id="PF00437">
    <property type="entry name" value="T2SSE"/>
    <property type="match status" value="1"/>
</dbReference>
<proteinExistence type="inferred from homology"/>
<protein>
    <submittedName>
        <fullName evidence="3">ATPase, T2SS/T4P/T4SS family</fullName>
    </submittedName>
</protein>
<comment type="caution">
    <text evidence="3">The sequence shown here is derived from an EMBL/GenBank/DDBJ whole genome shotgun (WGS) entry which is preliminary data.</text>
</comment>
<dbReference type="AlphaFoldDB" id="A0ABD5XSL5"/>
<sequence length="642" mass="65926">MRLLDRLRGRGDDGEPDTDDCCCRVAIDDTAGPAALTDETVLRVDATDCPGGDLAGDPACRAAVVDALAARAVDLVRVEAGGRHRFYADDAAALLSAAGRFADAVAVRDDDLAERARTDPLGVAREATGRAGPVSRTVAECGLAAAADAAAAAAATSGYDGALDPGVSPAVALGRTRPTPPADATLVDAVDLDTGARATRYDRADGSGLYHLRPPSRDFSTRERRVLRGAERALADGTVPPGSRAPARAVRRVLDGEEVRSSTDQRDVRMRPLADTLRRHTRGLGTLDHLFADPRVTDVTLAAPPTEGPVRTVVDGDRLATNVRLSAADVAALSARVRARSGRSLSRVSPTADAALDDVRVAAVAPPASDGTAFAFRLRDDDPWTLPRLVACGSVPAPVAGLLSVAVERGAAVLVAGPRGAGKTSLLGALCFAVPPATRTVLVEDTPELPAEALAAAGRGVQRLHAGNDVGDALTPTAAVRTALRLGEGALVVGEVRGEEAQALYEAMGVGAAADTVLGTIHGTGGESVRERVVSDLGVAPTAFATTDLLVTLGEDRRVASVEEVRGPERDDFAPLAARDGADAAVTPTVDRGESRVLAALAGPEETYADVRTAATARGERLRELAAADRTGVDAAAGRDDG</sequence>
<dbReference type="PANTHER" id="PTHR30486:SF6">
    <property type="entry name" value="TYPE IV PILUS RETRACTATION ATPASE PILT"/>
    <property type="match status" value="1"/>
</dbReference>
<dbReference type="Gene3D" id="3.30.450.380">
    <property type="match status" value="1"/>
</dbReference>
<accession>A0ABD5XSL5</accession>
<evidence type="ECO:0000256" key="1">
    <source>
        <dbReference type="ARBA" id="ARBA00006611"/>
    </source>
</evidence>
<name>A0ABD5XSL5_9EURY</name>
<organism evidence="3 4">
    <name type="scientific">Halobaculum litoreum</name>
    <dbReference type="NCBI Taxonomy" id="3031998"/>
    <lineage>
        <taxon>Archaea</taxon>
        <taxon>Methanobacteriati</taxon>
        <taxon>Methanobacteriota</taxon>
        <taxon>Stenosarchaea group</taxon>
        <taxon>Halobacteria</taxon>
        <taxon>Halobacteriales</taxon>
        <taxon>Haloferacaceae</taxon>
        <taxon>Halobaculum</taxon>
    </lineage>
</organism>
<dbReference type="InterPro" id="IPR050921">
    <property type="entry name" value="T4SS_GSP_E_ATPase"/>
</dbReference>
<dbReference type="EMBL" id="JBHSZG010000001">
    <property type="protein sequence ID" value="MFC7136670.1"/>
    <property type="molecule type" value="Genomic_DNA"/>
</dbReference>
<dbReference type="SUPFAM" id="SSF52540">
    <property type="entry name" value="P-loop containing nucleoside triphosphate hydrolases"/>
    <property type="match status" value="1"/>
</dbReference>
<reference evidence="3 4" key="1">
    <citation type="journal article" date="2019" name="Int. J. Syst. Evol. Microbiol.">
        <title>The Global Catalogue of Microorganisms (GCM) 10K type strain sequencing project: providing services to taxonomists for standard genome sequencing and annotation.</title>
        <authorList>
            <consortium name="The Broad Institute Genomics Platform"/>
            <consortium name="The Broad Institute Genome Sequencing Center for Infectious Disease"/>
            <person name="Wu L."/>
            <person name="Ma J."/>
        </authorList>
    </citation>
    <scope>NUCLEOTIDE SEQUENCE [LARGE SCALE GENOMIC DNA]</scope>
    <source>
        <strain evidence="3 4">DT92</strain>
    </source>
</reference>
<gene>
    <name evidence="3" type="ORF">ACFQRB_09510</name>
</gene>
<comment type="similarity">
    <text evidence="1">Belongs to the GSP E family.</text>
</comment>
<dbReference type="PANTHER" id="PTHR30486">
    <property type="entry name" value="TWITCHING MOTILITY PROTEIN PILT"/>
    <property type="match status" value="1"/>
</dbReference>
<feature type="domain" description="Bacterial type II secretion system protein E" evidence="2">
    <location>
        <begin position="358"/>
        <end position="547"/>
    </location>
</feature>
<dbReference type="InterPro" id="IPR027417">
    <property type="entry name" value="P-loop_NTPase"/>
</dbReference>
<keyword evidence="4" id="KW-1185">Reference proteome</keyword>
<dbReference type="Gene3D" id="3.40.50.300">
    <property type="entry name" value="P-loop containing nucleotide triphosphate hydrolases"/>
    <property type="match status" value="1"/>
</dbReference>
<evidence type="ECO:0000259" key="2">
    <source>
        <dbReference type="Pfam" id="PF00437"/>
    </source>
</evidence>
<dbReference type="Proteomes" id="UP001596368">
    <property type="component" value="Unassembled WGS sequence"/>
</dbReference>
<evidence type="ECO:0000313" key="3">
    <source>
        <dbReference type="EMBL" id="MFC7136670.1"/>
    </source>
</evidence>
<dbReference type="InterPro" id="IPR001482">
    <property type="entry name" value="T2SS/T4SS_dom"/>
</dbReference>